<evidence type="ECO:0000256" key="5">
    <source>
        <dbReference type="ARBA" id="ARBA00023136"/>
    </source>
</evidence>
<organism evidence="11 12">
    <name type="scientific">Prochlorococcus marinus XMU1408</name>
    <dbReference type="NCBI Taxonomy" id="2213228"/>
    <lineage>
        <taxon>Bacteria</taxon>
        <taxon>Bacillati</taxon>
        <taxon>Cyanobacteriota</taxon>
        <taxon>Cyanophyceae</taxon>
        <taxon>Synechococcales</taxon>
        <taxon>Prochlorococcaceae</taxon>
        <taxon>Prochlorococcus</taxon>
    </lineage>
</organism>
<dbReference type="Proteomes" id="UP000247807">
    <property type="component" value="Unassembled WGS sequence"/>
</dbReference>
<accession>A0A318RC71</accession>
<keyword evidence="5 10" id="KW-0472">Membrane</keyword>
<dbReference type="HAMAP" id="MF_00454">
    <property type="entry name" value="FluC"/>
    <property type="match status" value="1"/>
</dbReference>
<sequence>MENLLDIILVSIGAILGANLRFLIYRKLEKIQLKKDLIILLINIFSSFLLGLFFSILPDISFATDYYQFGLFFSIGFIGSLSTFSTFIYDLFELFTQSKFNRSFNIFIISLTMGMAGLVFGLLLGKQ</sequence>
<dbReference type="PANTHER" id="PTHR28259">
    <property type="entry name" value="FLUORIDE EXPORT PROTEIN 1-RELATED"/>
    <property type="match status" value="1"/>
</dbReference>
<gene>
    <name evidence="10" type="primary">fluC</name>
    <name evidence="10" type="synonym">crcB</name>
    <name evidence="11" type="ORF">DNJ73_09085</name>
</gene>
<feature type="transmembrane region" description="Helical" evidence="10">
    <location>
        <begin position="104"/>
        <end position="124"/>
    </location>
</feature>
<dbReference type="EMBL" id="QJUE01000006">
    <property type="protein sequence ID" value="PYE00686.1"/>
    <property type="molecule type" value="Genomic_DNA"/>
</dbReference>
<comment type="function">
    <text evidence="9 10">Fluoride-specific ion channel. Important for reducing fluoride concentration in the cell, thus reducing its toxicity.</text>
</comment>
<evidence type="ECO:0000313" key="12">
    <source>
        <dbReference type="Proteomes" id="UP000247807"/>
    </source>
</evidence>
<evidence type="ECO:0000256" key="8">
    <source>
        <dbReference type="ARBA" id="ARBA00035585"/>
    </source>
</evidence>
<dbReference type="GO" id="GO:0062054">
    <property type="term" value="F:fluoride channel activity"/>
    <property type="evidence" value="ECO:0007669"/>
    <property type="project" value="UniProtKB-UniRule"/>
</dbReference>
<evidence type="ECO:0000256" key="6">
    <source>
        <dbReference type="ARBA" id="ARBA00023303"/>
    </source>
</evidence>
<dbReference type="GO" id="GO:0140114">
    <property type="term" value="P:cellular detoxification of fluoride"/>
    <property type="evidence" value="ECO:0007669"/>
    <property type="project" value="UniProtKB-UniRule"/>
</dbReference>
<comment type="caution">
    <text evidence="11">The sequence shown here is derived from an EMBL/GenBank/DDBJ whole genome shotgun (WGS) entry which is preliminary data.</text>
</comment>
<keyword evidence="3 10" id="KW-0812">Transmembrane</keyword>
<dbReference type="AlphaFoldDB" id="A0A318RC71"/>
<dbReference type="Pfam" id="PF02537">
    <property type="entry name" value="CRCB"/>
    <property type="match status" value="1"/>
</dbReference>
<name>A0A318RC71_PROMR</name>
<feature type="binding site" evidence="10">
    <location>
        <position position="82"/>
    </location>
    <ligand>
        <name>Na(+)</name>
        <dbReference type="ChEBI" id="CHEBI:29101"/>
        <note>structural</note>
    </ligand>
</feature>
<keyword evidence="6 10" id="KW-0407">Ion channel</keyword>
<dbReference type="GO" id="GO:0046872">
    <property type="term" value="F:metal ion binding"/>
    <property type="evidence" value="ECO:0007669"/>
    <property type="project" value="UniProtKB-KW"/>
</dbReference>
<dbReference type="PANTHER" id="PTHR28259:SF1">
    <property type="entry name" value="FLUORIDE EXPORT PROTEIN 1-RELATED"/>
    <property type="match status" value="1"/>
</dbReference>
<feature type="transmembrane region" description="Helical" evidence="10">
    <location>
        <begin position="6"/>
        <end position="25"/>
    </location>
</feature>
<keyword evidence="10" id="KW-0813">Transport</keyword>
<evidence type="ECO:0000256" key="7">
    <source>
        <dbReference type="ARBA" id="ARBA00035120"/>
    </source>
</evidence>
<comment type="catalytic activity">
    <reaction evidence="8">
        <text>fluoride(in) = fluoride(out)</text>
        <dbReference type="Rhea" id="RHEA:76159"/>
        <dbReference type="ChEBI" id="CHEBI:17051"/>
    </reaction>
    <physiologicalReaction direction="left-to-right" evidence="8">
        <dbReference type="Rhea" id="RHEA:76160"/>
    </physiologicalReaction>
</comment>
<keyword evidence="10" id="KW-0915">Sodium</keyword>
<comment type="subcellular location">
    <subcellularLocation>
        <location evidence="1 10">Cell membrane</location>
        <topology evidence="1 10">Multi-pass membrane protein</topology>
    </subcellularLocation>
</comment>
<keyword evidence="10" id="KW-0406">Ion transport</keyword>
<feature type="binding site" evidence="10">
    <location>
        <position position="79"/>
    </location>
    <ligand>
        <name>Na(+)</name>
        <dbReference type="ChEBI" id="CHEBI:29101"/>
        <note>structural</note>
    </ligand>
</feature>
<comment type="similarity">
    <text evidence="7 10">Belongs to the fluoride channel Fluc/FEX (TC 1.A.43) family.</text>
</comment>
<feature type="transmembrane region" description="Helical" evidence="10">
    <location>
        <begin position="69"/>
        <end position="92"/>
    </location>
</feature>
<keyword evidence="2 10" id="KW-1003">Cell membrane</keyword>
<evidence type="ECO:0000256" key="4">
    <source>
        <dbReference type="ARBA" id="ARBA00022989"/>
    </source>
</evidence>
<evidence type="ECO:0000256" key="9">
    <source>
        <dbReference type="ARBA" id="ARBA00049940"/>
    </source>
</evidence>
<keyword evidence="4 10" id="KW-1133">Transmembrane helix</keyword>
<keyword evidence="10" id="KW-0479">Metal-binding</keyword>
<dbReference type="GO" id="GO:0005886">
    <property type="term" value="C:plasma membrane"/>
    <property type="evidence" value="ECO:0007669"/>
    <property type="project" value="UniProtKB-SubCell"/>
</dbReference>
<evidence type="ECO:0000313" key="11">
    <source>
        <dbReference type="EMBL" id="PYE00686.1"/>
    </source>
</evidence>
<comment type="activity regulation">
    <text evidence="10">Na(+) is not transported, but it plays an essential structural role and its presence is essential for fluoride channel function.</text>
</comment>
<evidence type="ECO:0000256" key="2">
    <source>
        <dbReference type="ARBA" id="ARBA00022475"/>
    </source>
</evidence>
<protein>
    <recommendedName>
        <fullName evidence="10">Fluoride-specific ion channel FluC</fullName>
    </recommendedName>
</protein>
<evidence type="ECO:0000256" key="10">
    <source>
        <dbReference type="HAMAP-Rule" id="MF_00454"/>
    </source>
</evidence>
<feature type="transmembrane region" description="Helical" evidence="10">
    <location>
        <begin position="37"/>
        <end position="57"/>
    </location>
</feature>
<dbReference type="OrthoDB" id="560684at2"/>
<evidence type="ECO:0000256" key="3">
    <source>
        <dbReference type="ARBA" id="ARBA00022692"/>
    </source>
</evidence>
<proteinExistence type="inferred from homology"/>
<evidence type="ECO:0000256" key="1">
    <source>
        <dbReference type="ARBA" id="ARBA00004651"/>
    </source>
</evidence>
<reference evidence="11 12" key="1">
    <citation type="journal article" date="2018" name="Appl. Environ. Microbiol.">
        <title>Genome rearrangement shapes Prochlorococcus ecological adaptation.</title>
        <authorList>
            <person name="Yan W."/>
            <person name="Wei S."/>
            <person name="Wang Q."/>
            <person name="Xiao X."/>
            <person name="Zeng Q."/>
            <person name="Jiao N."/>
            <person name="Zhang R."/>
        </authorList>
    </citation>
    <scope>NUCLEOTIDE SEQUENCE [LARGE SCALE GENOMIC DNA]</scope>
    <source>
        <strain evidence="11 12">XMU1408</strain>
    </source>
</reference>
<dbReference type="InterPro" id="IPR003691">
    <property type="entry name" value="FluC"/>
</dbReference>